<evidence type="ECO:0000313" key="2">
    <source>
        <dbReference type="Proteomes" id="UP001152888"/>
    </source>
</evidence>
<keyword evidence="2" id="KW-1185">Reference proteome</keyword>
<proteinExistence type="predicted"/>
<name>A0A9P0KKL2_ACAOB</name>
<dbReference type="Proteomes" id="UP001152888">
    <property type="component" value="Unassembled WGS sequence"/>
</dbReference>
<dbReference type="AlphaFoldDB" id="A0A9P0KKL2"/>
<gene>
    <name evidence="1" type="ORF">ACAOBT_LOCUS12993</name>
</gene>
<dbReference type="EMBL" id="CAKOFQ010006868">
    <property type="protein sequence ID" value="CAH1977972.1"/>
    <property type="molecule type" value="Genomic_DNA"/>
</dbReference>
<sequence length="35" mass="4011">MAIFRWDRLIRGLSLEIISCFYCFRLSGAISSGDL</sequence>
<protein>
    <submittedName>
        <fullName evidence="1">Uncharacterized protein</fullName>
    </submittedName>
</protein>
<organism evidence="1 2">
    <name type="scientific">Acanthoscelides obtectus</name>
    <name type="common">Bean weevil</name>
    <name type="synonym">Bruchus obtectus</name>
    <dbReference type="NCBI Taxonomy" id="200917"/>
    <lineage>
        <taxon>Eukaryota</taxon>
        <taxon>Metazoa</taxon>
        <taxon>Ecdysozoa</taxon>
        <taxon>Arthropoda</taxon>
        <taxon>Hexapoda</taxon>
        <taxon>Insecta</taxon>
        <taxon>Pterygota</taxon>
        <taxon>Neoptera</taxon>
        <taxon>Endopterygota</taxon>
        <taxon>Coleoptera</taxon>
        <taxon>Polyphaga</taxon>
        <taxon>Cucujiformia</taxon>
        <taxon>Chrysomeloidea</taxon>
        <taxon>Chrysomelidae</taxon>
        <taxon>Bruchinae</taxon>
        <taxon>Bruchini</taxon>
        <taxon>Acanthoscelides</taxon>
    </lineage>
</organism>
<reference evidence="1" key="1">
    <citation type="submission" date="2022-03" db="EMBL/GenBank/DDBJ databases">
        <authorList>
            <person name="Sayadi A."/>
        </authorList>
    </citation>
    <scope>NUCLEOTIDE SEQUENCE</scope>
</reference>
<accession>A0A9P0KKL2</accession>
<comment type="caution">
    <text evidence="1">The sequence shown here is derived from an EMBL/GenBank/DDBJ whole genome shotgun (WGS) entry which is preliminary data.</text>
</comment>
<evidence type="ECO:0000313" key="1">
    <source>
        <dbReference type="EMBL" id="CAH1977972.1"/>
    </source>
</evidence>